<dbReference type="EMBL" id="NFFZ01000007">
    <property type="protein sequence ID" value="OTI61211.1"/>
    <property type="molecule type" value="Genomic_DNA"/>
</dbReference>
<dbReference type="AlphaFoldDB" id="A0A241XPA4"/>
<evidence type="ECO:0000313" key="5">
    <source>
        <dbReference type="Proteomes" id="UP000194857"/>
    </source>
</evidence>
<evidence type="ECO:0000256" key="1">
    <source>
        <dbReference type="SAM" id="MobiDB-lite"/>
    </source>
</evidence>
<evidence type="ECO:0000313" key="7">
    <source>
        <dbReference type="Proteomes" id="UP000284767"/>
    </source>
</evidence>
<evidence type="ECO:0000313" key="4">
    <source>
        <dbReference type="EMBL" id="RPM11591.1"/>
    </source>
</evidence>
<dbReference type="Proteomes" id="UP000194857">
    <property type="component" value="Unassembled WGS sequence"/>
</dbReference>
<reference evidence="3 6" key="3">
    <citation type="submission" date="2018-07" db="EMBL/GenBank/DDBJ databases">
        <title>Mechanisms of high-level aminoglycoside resistance among Gram-negative pathogens in Brazil.</title>
        <authorList>
            <person name="Ballaben A.S."/>
            <person name="Darini A.L.C."/>
            <person name="Doi Y."/>
        </authorList>
    </citation>
    <scope>NUCLEOTIDE SEQUENCE [LARGE SCALE GENOMIC DNA]</scope>
    <source>
        <strain evidence="3 6">B2-305</strain>
    </source>
</reference>
<evidence type="ECO:0000313" key="3">
    <source>
        <dbReference type="EMBL" id="RCI76801.1"/>
    </source>
</evidence>
<name>A0A241XPA4_PSEAI</name>
<dbReference type="EMBL" id="QORE01000004">
    <property type="protein sequence ID" value="RCI76801.1"/>
    <property type="molecule type" value="Genomic_DNA"/>
</dbReference>
<reference evidence="2 5" key="1">
    <citation type="submission" date="2017-05" db="EMBL/GenBank/DDBJ databases">
        <authorList>
            <person name="Song R."/>
            <person name="Chenine A.L."/>
            <person name="Ruprecht R.M."/>
        </authorList>
    </citation>
    <scope>NUCLEOTIDE SEQUENCE [LARGE SCALE GENOMIC DNA]</scope>
    <source>
        <strain evidence="2 5">S567_C10_BS</strain>
    </source>
</reference>
<accession>A0A241XPA4</accession>
<dbReference type="Proteomes" id="UP000284767">
    <property type="component" value="Unassembled WGS sequence"/>
</dbReference>
<sequence length="127" mass="13989">MHASQPGKRFIHKPGRDSAKRAVADPGLRRYRPGGALAFGSQGVPRRALGHYSMEIVANLAVWLGGECQVGQMIDWFGSYDRTSGLSARLLLRKPANEGSERDFQVSAKRRFERLSSSIDTLESGND</sequence>
<reference evidence="4 7" key="2">
    <citation type="submission" date="2017-08" db="EMBL/GenBank/DDBJ databases">
        <authorList>
            <person name="Feschi L."/>
            <person name="Jeukens J."/>
            <person name="Emond-Rheault J.-G."/>
            <person name="Kukavica-Ibrulj I."/>
            <person name="Boyle B."/>
            <person name="Levesque R.C."/>
        </authorList>
    </citation>
    <scope>NUCLEOTIDE SEQUENCE [LARGE SCALE GENOMIC DNA]</scope>
    <source>
        <strain evidence="4 7">PA-W36</strain>
    </source>
</reference>
<dbReference type="EMBL" id="NSNE01000013">
    <property type="protein sequence ID" value="RPM11591.1"/>
    <property type="molecule type" value="Genomic_DNA"/>
</dbReference>
<evidence type="ECO:0000313" key="2">
    <source>
        <dbReference type="EMBL" id="OTI61211.1"/>
    </source>
</evidence>
<reference evidence="4 7" key="4">
    <citation type="submission" date="2019-01" db="EMBL/GenBank/DDBJ databases">
        <title>The Pseudomonas aeruginosa pan-genome provides new insights on its population structure, horizontal gene transfer and pathogenicity.</title>
        <authorList>
            <person name="Freschi L."/>
            <person name="Vincent A.T."/>
            <person name="Jeukens J."/>
            <person name="Emond-Rheault J.-G."/>
            <person name="Kukavica-Ibrulj I."/>
            <person name="Dupont M.-J."/>
            <person name="Charette S.J."/>
            <person name="Boyle B."/>
            <person name="Levesque R.C."/>
        </authorList>
    </citation>
    <scope>NUCLEOTIDE SEQUENCE [LARGE SCALE GENOMIC DNA]</scope>
    <source>
        <strain evidence="4 7">PA-W36</strain>
    </source>
</reference>
<protein>
    <submittedName>
        <fullName evidence="2">Uncharacterized protein</fullName>
    </submittedName>
</protein>
<proteinExistence type="predicted"/>
<organism evidence="2 5">
    <name type="scientific">Pseudomonas aeruginosa</name>
    <dbReference type="NCBI Taxonomy" id="287"/>
    <lineage>
        <taxon>Bacteria</taxon>
        <taxon>Pseudomonadati</taxon>
        <taxon>Pseudomonadota</taxon>
        <taxon>Gammaproteobacteria</taxon>
        <taxon>Pseudomonadales</taxon>
        <taxon>Pseudomonadaceae</taxon>
        <taxon>Pseudomonas</taxon>
    </lineage>
</organism>
<feature type="region of interest" description="Disordered" evidence="1">
    <location>
        <begin position="1"/>
        <end position="21"/>
    </location>
</feature>
<dbReference type="Proteomes" id="UP000253594">
    <property type="component" value="Unassembled WGS sequence"/>
</dbReference>
<evidence type="ECO:0000313" key="6">
    <source>
        <dbReference type="Proteomes" id="UP000253594"/>
    </source>
</evidence>
<comment type="caution">
    <text evidence="2">The sequence shown here is derived from an EMBL/GenBank/DDBJ whole genome shotgun (WGS) entry which is preliminary data.</text>
</comment>
<gene>
    <name evidence="2" type="ORF">CAZ10_15125</name>
    <name evidence="3" type="ORF">DT376_00490</name>
    <name evidence="4" type="ORF">IPC1295_21485</name>
</gene>